<dbReference type="Proteomes" id="UP000636888">
    <property type="component" value="Unassembled WGS sequence"/>
</dbReference>
<accession>A0A8J7LTA4</accession>
<name>A0A8J7LTA4_9BACT</name>
<feature type="transmembrane region" description="Helical" evidence="1">
    <location>
        <begin position="394"/>
        <end position="410"/>
    </location>
</feature>
<evidence type="ECO:0000313" key="3">
    <source>
        <dbReference type="Proteomes" id="UP000636888"/>
    </source>
</evidence>
<keyword evidence="1" id="KW-1133">Transmembrane helix</keyword>
<gene>
    <name evidence="2" type="ORF">JFN93_00455</name>
</gene>
<organism evidence="2 3">
    <name type="scientific">Geomesophilobacter sediminis</name>
    <dbReference type="NCBI Taxonomy" id="2798584"/>
    <lineage>
        <taxon>Bacteria</taxon>
        <taxon>Pseudomonadati</taxon>
        <taxon>Thermodesulfobacteriota</taxon>
        <taxon>Desulfuromonadia</taxon>
        <taxon>Geobacterales</taxon>
        <taxon>Geobacteraceae</taxon>
        <taxon>Geomesophilobacter</taxon>
    </lineage>
</organism>
<feature type="transmembrane region" description="Helical" evidence="1">
    <location>
        <begin position="369"/>
        <end position="388"/>
    </location>
</feature>
<reference evidence="2" key="1">
    <citation type="submission" date="2020-12" db="EMBL/GenBank/DDBJ databases">
        <title>Geomonas sp. Red875, isolated from river sediment.</title>
        <authorList>
            <person name="Xu Z."/>
            <person name="Zhang Z."/>
            <person name="Masuda Y."/>
            <person name="Itoh H."/>
            <person name="Senoo K."/>
        </authorList>
    </citation>
    <scope>NUCLEOTIDE SEQUENCE</scope>
    <source>
        <strain evidence="2">Red875</strain>
    </source>
</reference>
<evidence type="ECO:0000256" key="1">
    <source>
        <dbReference type="SAM" id="Phobius"/>
    </source>
</evidence>
<dbReference type="EMBL" id="JAEMHM010000001">
    <property type="protein sequence ID" value="MBJ6723164.1"/>
    <property type="molecule type" value="Genomic_DNA"/>
</dbReference>
<feature type="transmembrane region" description="Helical" evidence="1">
    <location>
        <begin position="167"/>
        <end position="186"/>
    </location>
</feature>
<comment type="caution">
    <text evidence="2">The sequence shown here is derived from an EMBL/GenBank/DDBJ whole genome shotgun (WGS) entry which is preliminary data.</text>
</comment>
<feature type="transmembrane region" description="Helical" evidence="1">
    <location>
        <begin position="88"/>
        <end position="112"/>
    </location>
</feature>
<dbReference type="AlphaFoldDB" id="A0A8J7LTA4"/>
<feature type="transmembrane region" description="Helical" evidence="1">
    <location>
        <begin position="328"/>
        <end position="357"/>
    </location>
</feature>
<protein>
    <submittedName>
        <fullName evidence="2">Oligosaccharide repeat unit polymerase</fullName>
    </submittedName>
</protein>
<dbReference type="RefSeq" id="WP_199382011.1">
    <property type="nucleotide sequence ID" value="NZ_JAEMHM010000001.1"/>
</dbReference>
<keyword evidence="3" id="KW-1185">Reference proteome</keyword>
<feature type="transmembrane region" description="Helical" evidence="1">
    <location>
        <begin position="220"/>
        <end position="239"/>
    </location>
</feature>
<feature type="transmembrane region" description="Helical" evidence="1">
    <location>
        <begin position="49"/>
        <end position="67"/>
    </location>
</feature>
<evidence type="ECO:0000313" key="2">
    <source>
        <dbReference type="EMBL" id="MBJ6723164.1"/>
    </source>
</evidence>
<feature type="transmembrane region" description="Helical" evidence="1">
    <location>
        <begin position="192"/>
        <end position="208"/>
    </location>
</feature>
<sequence>MHLLLYLVLILCLLKVIYPASPSLVLLSLYILSLGGGYLIGYDHPLDTYPAMFNFLFVALTLTAFIAPWSRFTYRLEIDEPDPQKLKYFTNVLLGLNAVIFYNFSKVIYYAFTNVTDYSAYKNLGESSALVATMPINGQLLIKAIYLHPTAYFLIPLHFYYLKKNNYLYAVLTITLSLNIVLNGLMVFSRSGFMTFLVSYAFFLPFFYRKLSRRARTTINVMALLVLVVLGTFFYVISVNRFTEVLAYQRAVASQSLITNPVVFSLFDYFSQWYRNGFEVMKLYSFEPLNGRLSFPIVLLFAGKLHLIDYNPDSIVPLLFSLWGNYSSLFNGLITNLLFDFGYSGTLLFIAVYWLILKKISPINGKLPFNHFLVLGVAFVLPAMGIFGSEMNSGYYNLAIIYSVPTYLYMKARRRGRRTQQDSRADVTHNLLTGGTDGAR</sequence>
<proteinExistence type="predicted"/>
<feature type="transmembrane region" description="Helical" evidence="1">
    <location>
        <begin position="132"/>
        <end position="155"/>
    </location>
</feature>
<keyword evidence="1" id="KW-0812">Transmembrane</keyword>
<keyword evidence="1" id="KW-0472">Membrane</keyword>